<comment type="caution">
    <text evidence="2">The sequence shown here is derived from an EMBL/GenBank/DDBJ whole genome shotgun (WGS) entry which is preliminary data.</text>
</comment>
<reference evidence="2 3" key="1">
    <citation type="submission" date="2019-12" db="EMBL/GenBank/DDBJ databases">
        <title>Auraticoccus cholistani sp. nov., an actinomycete isolated from soil of Cholistan desert.</title>
        <authorList>
            <person name="Cheema M.T."/>
        </authorList>
    </citation>
    <scope>NUCLEOTIDE SEQUENCE [LARGE SCALE GENOMIC DNA]</scope>
    <source>
        <strain evidence="2 3">F435</strain>
    </source>
</reference>
<evidence type="ECO:0000256" key="1">
    <source>
        <dbReference type="SAM" id="MobiDB-lite"/>
    </source>
</evidence>
<name>A0A6A9UNX0_9ACTN</name>
<proteinExistence type="predicted"/>
<evidence type="ECO:0000313" key="3">
    <source>
        <dbReference type="Proteomes" id="UP000435304"/>
    </source>
</evidence>
<gene>
    <name evidence="2" type="ORF">GC722_00730</name>
</gene>
<feature type="region of interest" description="Disordered" evidence="1">
    <location>
        <begin position="1"/>
        <end position="52"/>
    </location>
</feature>
<dbReference type="EMBL" id="WPCU01000002">
    <property type="protein sequence ID" value="MVA74566.1"/>
    <property type="molecule type" value="Genomic_DNA"/>
</dbReference>
<dbReference type="Proteomes" id="UP000435304">
    <property type="component" value="Unassembled WGS sequence"/>
</dbReference>
<evidence type="ECO:0000313" key="2">
    <source>
        <dbReference type="EMBL" id="MVA74566.1"/>
    </source>
</evidence>
<feature type="compositionally biased region" description="Low complexity" evidence="1">
    <location>
        <begin position="10"/>
        <end position="34"/>
    </location>
</feature>
<accession>A0A6A9UNX0</accession>
<sequence>MDEQHDERPTAAAAPDSPTAAAAPDAPAAAAAPDGHADTGEHPEVTAALAAEPLEAMPPQVLSGLLATVAGEVRRRAEGEATRERAAAIAASLERSNVGSFGVNVPRRPTVPHVSTGPGITAGPSDCG</sequence>
<feature type="compositionally biased region" description="Basic and acidic residues" evidence="1">
    <location>
        <begin position="35"/>
        <end position="44"/>
    </location>
</feature>
<protein>
    <submittedName>
        <fullName evidence="2">Uncharacterized protein</fullName>
    </submittedName>
</protein>
<dbReference type="AlphaFoldDB" id="A0A6A9UNX0"/>
<feature type="region of interest" description="Disordered" evidence="1">
    <location>
        <begin position="99"/>
        <end position="128"/>
    </location>
</feature>
<keyword evidence="3" id="KW-1185">Reference proteome</keyword>
<dbReference type="RefSeq" id="WP_156607062.1">
    <property type="nucleotide sequence ID" value="NZ_WPCU01000002.1"/>
</dbReference>
<organism evidence="2 3">
    <name type="scientific">Auraticoccus cholistanensis</name>
    <dbReference type="NCBI Taxonomy" id="2656650"/>
    <lineage>
        <taxon>Bacteria</taxon>
        <taxon>Bacillati</taxon>
        <taxon>Actinomycetota</taxon>
        <taxon>Actinomycetes</taxon>
        <taxon>Propionibacteriales</taxon>
        <taxon>Propionibacteriaceae</taxon>
        <taxon>Auraticoccus</taxon>
    </lineage>
</organism>